<protein>
    <submittedName>
        <fullName evidence="8">Lysophospholipid acyltransferase family protein</fullName>
    </submittedName>
</protein>
<proteinExistence type="predicted"/>
<accession>A0ABP8ISX5</accession>
<dbReference type="Pfam" id="PF03279">
    <property type="entry name" value="Lip_A_acyltrans"/>
    <property type="match status" value="1"/>
</dbReference>
<organism evidence="8 9">
    <name type="scientific">Hymenobacter saemangeumensis</name>
    <dbReference type="NCBI Taxonomy" id="1084522"/>
    <lineage>
        <taxon>Bacteria</taxon>
        <taxon>Pseudomonadati</taxon>
        <taxon>Bacteroidota</taxon>
        <taxon>Cytophagia</taxon>
        <taxon>Cytophagales</taxon>
        <taxon>Hymenobacteraceae</taxon>
        <taxon>Hymenobacter</taxon>
    </lineage>
</organism>
<gene>
    <name evidence="8" type="ORF">GCM10023185_45610</name>
</gene>
<feature type="transmembrane region" description="Helical" evidence="7">
    <location>
        <begin position="36"/>
        <end position="57"/>
    </location>
</feature>
<dbReference type="PANTHER" id="PTHR30606">
    <property type="entry name" value="LIPID A BIOSYNTHESIS LAUROYL ACYLTRANSFERASE"/>
    <property type="match status" value="1"/>
</dbReference>
<reference evidence="9" key="1">
    <citation type="journal article" date="2019" name="Int. J. Syst. Evol. Microbiol.">
        <title>The Global Catalogue of Microorganisms (GCM) 10K type strain sequencing project: providing services to taxonomists for standard genome sequencing and annotation.</title>
        <authorList>
            <consortium name="The Broad Institute Genomics Platform"/>
            <consortium name="The Broad Institute Genome Sequencing Center for Infectious Disease"/>
            <person name="Wu L."/>
            <person name="Ma J."/>
        </authorList>
    </citation>
    <scope>NUCLEOTIDE SEQUENCE [LARGE SCALE GENOMIC DNA]</scope>
    <source>
        <strain evidence="9">JCM 17923</strain>
    </source>
</reference>
<dbReference type="GO" id="GO:0016746">
    <property type="term" value="F:acyltransferase activity"/>
    <property type="evidence" value="ECO:0007669"/>
    <property type="project" value="UniProtKB-KW"/>
</dbReference>
<keyword evidence="5 7" id="KW-0472">Membrane</keyword>
<evidence type="ECO:0000256" key="6">
    <source>
        <dbReference type="ARBA" id="ARBA00023315"/>
    </source>
</evidence>
<keyword evidence="3" id="KW-0997">Cell inner membrane</keyword>
<evidence type="ECO:0000256" key="2">
    <source>
        <dbReference type="ARBA" id="ARBA00022475"/>
    </source>
</evidence>
<dbReference type="PANTHER" id="PTHR30606:SF10">
    <property type="entry name" value="PHOSPHATIDYLINOSITOL MANNOSIDE ACYLTRANSFERASE"/>
    <property type="match status" value="1"/>
</dbReference>
<evidence type="ECO:0000256" key="7">
    <source>
        <dbReference type="SAM" id="Phobius"/>
    </source>
</evidence>
<keyword evidence="9" id="KW-1185">Reference proteome</keyword>
<evidence type="ECO:0000256" key="4">
    <source>
        <dbReference type="ARBA" id="ARBA00022679"/>
    </source>
</evidence>
<evidence type="ECO:0000256" key="5">
    <source>
        <dbReference type="ARBA" id="ARBA00023136"/>
    </source>
</evidence>
<dbReference type="RefSeq" id="WP_345238481.1">
    <property type="nucleotide sequence ID" value="NZ_BAABGZ010000082.1"/>
</dbReference>
<dbReference type="Proteomes" id="UP001501153">
    <property type="component" value="Unassembled WGS sequence"/>
</dbReference>
<evidence type="ECO:0000313" key="9">
    <source>
        <dbReference type="Proteomes" id="UP001501153"/>
    </source>
</evidence>
<dbReference type="EMBL" id="BAABGZ010000082">
    <property type="protein sequence ID" value="GAA4370797.1"/>
    <property type="molecule type" value="Genomic_DNA"/>
</dbReference>
<evidence type="ECO:0000313" key="8">
    <source>
        <dbReference type="EMBL" id="GAA4370797.1"/>
    </source>
</evidence>
<dbReference type="CDD" id="cd07984">
    <property type="entry name" value="LPLAT_LABLAT-like"/>
    <property type="match status" value="1"/>
</dbReference>
<comment type="subcellular location">
    <subcellularLocation>
        <location evidence="1">Cell inner membrane</location>
    </subcellularLocation>
</comment>
<keyword evidence="7" id="KW-0812">Transmembrane</keyword>
<evidence type="ECO:0000256" key="3">
    <source>
        <dbReference type="ARBA" id="ARBA00022519"/>
    </source>
</evidence>
<evidence type="ECO:0000256" key="1">
    <source>
        <dbReference type="ARBA" id="ARBA00004533"/>
    </source>
</evidence>
<sequence length="309" mass="36294">MRKRTISGSPRQRDATPKPYPWYYAPLRWLLMGLAYLPWAVLYFLADGLYLLFAYVVRYRWRVILENLRNSFPEKSEAEIRQIGKAFYQHFSQVLVETLKLAVMTDEELKHRVHFPNPEVLERYLQAGRMAIGLSSHAGNWEWVLTSGAVWLSDEVDGVYKPLNNPFFESFMAELRTRTGAGLIPMRDTLRDMVQRKGEPRVVSLLSDQAAGPEDRPYWTTFMHQEAGFYTSADRLAARFQAPVVYVSIRRLRRGYYEIVLTELYDGSTPLPADGFPITEAFVRHLERDIRAWPEQYLWTHRRWKHKRG</sequence>
<keyword evidence="6 8" id="KW-0012">Acyltransferase</keyword>
<dbReference type="InterPro" id="IPR004960">
    <property type="entry name" value="LipA_acyltrans"/>
</dbReference>
<keyword evidence="7" id="KW-1133">Transmembrane helix</keyword>
<keyword evidence="2" id="KW-1003">Cell membrane</keyword>
<comment type="caution">
    <text evidence="8">The sequence shown here is derived from an EMBL/GenBank/DDBJ whole genome shotgun (WGS) entry which is preliminary data.</text>
</comment>
<keyword evidence="4" id="KW-0808">Transferase</keyword>
<name>A0ABP8ISX5_9BACT</name>